<accession>A0A857MCY4</accession>
<comment type="function">
    <text evidence="8">Produces ATP from ADP in the presence of a proton gradient across the membrane.</text>
</comment>
<keyword evidence="8" id="KW-0375">Hydrogen ion transport</keyword>
<dbReference type="RefSeq" id="WP_005188788.1">
    <property type="nucleotide sequence ID" value="NZ_CP045808.1"/>
</dbReference>
<keyword evidence="3 8" id="KW-0813">Transport</keyword>
<dbReference type="SUPFAM" id="SSF51344">
    <property type="entry name" value="Epsilon subunit of F1F0-ATP synthase N-terminal domain"/>
    <property type="match status" value="1"/>
</dbReference>
<evidence type="ECO:0000256" key="9">
    <source>
        <dbReference type="RuleBase" id="RU003656"/>
    </source>
</evidence>
<keyword evidence="4 8" id="KW-0406">Ion transport</keyword>
<dbReference type="GO" id="GO:0045259">
    <property type="term" value="C:proton-transporting ATP synthase complex"/>
    <property type="evidence" value="ECO:0007669"/>
    <property type="project" value="UniProtKB-KW"/>
</dbReference>
<dbReference type="HAMAP" id="MF_00530">
    <property type="entry name" value="ATP_synth_epsil_bac"/>
    <property type="match status" value="1"/>
</dbReference>
<dbReference type="Pfam" id="PF02823">
    <property type="entry name" value="ATP-synt_DE_N"/>
    <property type="match status" value="1"/>
</dbReference>
<evidence type="ECO:0000256" key="3">
    <source>
        <dbReference type="ARBA" id="ARBA00022448"/>
    </source>
</evidence>
<keyword evidence="6 8" id="KW-0139">CF(1)</keyword>
<dbReference type="GO" id="GO:0005886">
    <property type="term" value="C:plasma membrane"/>
    <property type="evidence" value="ECO:0007669"/>
    <property type="project" value="UniProtKB-SubCell"/>
</dbReference>
<evidence type="ECO:0000313" key="10">
    <source>
        <dbReference type="EMBL" id="QHN39219.1"/>
    </source>
</evidence>
<comment type="subcellular location">
    <subcellularLocation>
        <location evidence="1 8">Cell membrane</location>
        <topology evidence="1 8">Peripheral membrane protein</topology>
    </subcellularLocation>
</comment>
<evidence type="ECO:0000256" key="8">
    <source>
        <dbReference type="HAMAP-Rule" id="MF_00530"/>
    </source>
</evidence>
<keyword evidence="8" id="KW-1003">Cell membrane</keyword>
<dbReference type="InterPro" id="IPR020546">
    <property type="entry name" value="ATP_synth_F1_dsu/esu_N"/>
</dbReference>
<evidence type="ECO:0000256" key="6">
    <source>
        <dbReference type="ARBA" id="ARBA00023196"/>
    </source>
</evidence>
<dbReference type="EMBL" id="CP045810">
    <property type="protein sequence ID" value="QHN39219.1"/>
    <property type="molecule type" value="Genomic_DNA"/>
</dbReference>
<reference evidence="10" key="1">
    <citation type="journal article" date="2021" name="Nat. Microbiol.">
        <title>Cocultivation of an ultrasmall environmental parasitic bacterium with lytic ability against bacteria associated with wastewater foams.</title>
        <authorList>
            <person name="Batinovic S."/>
            <person name="Rose J.J.A."/>
            <person name="Ratcliffe J."/>
            <person name="Seviour R.J."/>
            <person name="Petrovski S."/>
        </authorList>
    </citation>
    <scope>NUCLEOTIDE SEQUENCE</scope>
    <source>
        <strain evidence="10">CON44</strain>
    </source>
</reference>
<name>A0A857MCY4_9ACTN</name>
<evidence type="ECO:0000256" key="4">
    <source>
        <dbReference type="ARBA" id="ARBA00023065"/>
    </source>
</evidence>
<dbReference type="Gene3D" id="2.60.15.10">
    <property type="entry name" value="F0F1 ATP synthase delta/epsilon subunit, N-terminal"/>
    <property type="match status" value="1"/>
</dbReference>
<evidence type="ECO:0000256" key="1">
    <source>
        <dbReference type="ARBA" id="ARBA00004202"/>
    </source>
</evidence>
<dbReference type="GO" id="GO:0005524">
    <property type="term" value="F:ATP binding"/>
    <property type="evidence" value="ECO:0007669"/>
    <property type="project" value="UniProtKB-UniRule"/>
</dbReference>
<evidence type="ECO:0000256" key="7">
    <source>
        <dbReference type="ARBA" id="ARBA00023310"/>
    </source>
</evidence>
<comment type="subunit">
    <text evidence="8 9">F-type ATPases have 2 components, CF(1) - the catalytic core - and CF(0) - the membrane proton channel. CF(1) has five subunits: alpha(3), beta(3), gamma(1), delta(1), epsilon(1). CF(0) has three main subunits: a, b and c.</text>
</comment>
<dbReference type="InterPro" id="IPR001469">
    <property type="entry name" value="ATP_synth_F1_dsu/esu"/>
</dbReference>
<dbReference type="PANTHER" id="PTHR13822:SF10">
    <property type="entry name" value="ATP SYNTHASE EPSILON CHAIN, CHLOROPLASTIC"/>
    <property type="match status" value="1"/>
</dbReference>
<dbReference type="PANTHER" id="PTHR13822">
    <property type="entry name" value="ATP SYNTHASE DELTA/EPSILON CHAIN"/>
    <property type="match status" value="1"/>
</dbReference>
<comment type="similarity">
    <text evidence="2 8 9">Belongs to the ATPase epsilon chain family.</text>
</comment>
<dbReference type="CDD" id="cd12152">
    <property type="entry name" value="F1-ATPase_delta"/>
    <property type="match status" value="1"/>
</dbReference>
<dbReference type="GO" id="GO:0046933">
    <property type="term" value="F:proton-transporting ATP synthase activity, rotational mechanism"/>
    <property type="evidence" value="ECO:0007669"/>
    <property type="project" value="UniProtKB-UniRule"/>
</dbReference>
<gene>
    <name evidence="8" type="primary">atpC</name>
    <name evidence="10" type="ORF">GII30_08630</name>
</gene>
<organism evidence="10">
    <name type="scientific">Gordonia amarae</name>
    <dbReference type="NCBI Taxonomy" id="36821"/>
    <lineage>
        <taxon>Bacteria</taxon>
        <taxon>Bacillati</taxon>
        <taxon>Actinomycetota</taxon>
        <taxon>Actinomycetes</taxon>
        <taxon>Mycobacteriales</taxon>
        <taxon>Gordoniaceae</taxon>
        <taxon>Gordonia</taxon>
    </lineage>
</organism>
<dbReference type="NCBIfam" id="TIGR01216">
    <property type="entry name" value="ATP_synt_epsi"/>
    <property type="match status" value="1"/>
</dbReference>
<dbReference type="AlphaFoldDB" id="A0A857MCY4"/>
<evidence type="ECO:0000256" key="2">
    <source>
        <dbReference type="ARBA" id="ARBA00005712"/>
    </source>
</evidence>
<keyword evidence="7 8" id="KW-0066">ATP synthesis</keyword>
<keyword evidence="5 8" id="KW-0472">Membrane</keyword>
<dbReference type="InterPro" id="IPR036771">
    <property type="entry name" value="ATPsynth_dsu/esu_N"/>
</dbReference>
<protein>
    <recommendedName>
        <fullName evidence="8">ATP synthase epsilon chain</fullName>
    </recommendedName>
    <alternativeName>
        <fullName evidence="8">ATP synthase F1 sector epsilon subunit</fullName>
    </alternativeName>
    <alternativeName>
        <fullName evidence="8">F-ATPase epsilon subunit</fullName>
    </alternativeName>
</protein>
<dbReference type="NCBIfam" id="NF009977">
    <property type="entry name" value="PRK13442.1"/>
    <property type="match status" value="1"/>
</dbReference>
<sequence length="126" mass="13140">MADKSFHVEVVSPDQELYSGQATFVIAQTTVGELGVLAGHEPLLGELVPGGFVVIVEENGDRKAAAVEGGFLSVTGERVTILADTAEWADDVDVAAQRSALESAEPGSAEFNHAHALLTAAESLHK</sequence>
<evidence type="ECO:0000256" key="5">
    <source>
        <dbReference type="ARBA" id="ARBA00023136"/>
    </source>
</evidence>
<proteinExistence type="inferred from homology"/>